<keyword evidence="2" id="KW-0479">Metal-binding</keyword>
<dbReference type="InterPro" id="IPR001138">
    <property type="entry name" value="Zn2Cys6_DnaBD"/>
</dbReference>
<dbReference type="Proteomes" id="UP001305647">
    <property type="component" value="Unassembled WGS sequence"/>
</dbReference>
<evidence type="ECO:0000313" key="9">
    <source>
        <dbReference type="EMBL" id="KAK4096413.1"/>
    </source>
</evidence>
<evidence type="ECO:0000259" key="8">
    <source>
        <dbReference type="PROSITE" id="PS50048"/>
    </source>
</evidence>
<feature type="compositionally biased region" description="Polar residues" evidence="7">
    <location>
        <begin position="46"/>
        <end position="55"/>
    </location>
</feature>
<dbReference type="CDD" id="cd12148">
    <property type="entry name" value="fungal_TF_MHR"/>
    <property type="match status" value="1"/>
</dbReference>
<dbReference type="PROSITE" id="PS50048">
    <property type="entry name" value="ZN2_CY6_FUNGAL_2"/>
    <property type="match status" value="1"/>
</dbReference>
<feature type="region of interest" description="Disordered" evidence="7">
    <location>
        <begin position="31"/>
        <end position="85"/>
    </location>
</feature>
<dbReference type="GO" id="GO:0006351">
    <property type="term" value="P:DNA-templated transcription"/>
    <property type="evidence" value="ECO:0007669"/>
    <property type="project" value="InterPro"/>
</dbReference>
<evidence type="ECO:0000256" key="2">
    <source>
        <dbReference type="ARBA" id="ARBA00022723"/>
    </source>
</evidence>
<dbReference type="PANTHER" id="PTHR47540:SF2">
    <property type="entry name" value="ZN(II)2CYS6 TRANSCRIPTION FACTOR (EUROFUNG)"/>
    <property type="match status" value="1"/>
</dbReference>
<dbReference type="AlphaFoldDB" id="A0AAN6PRH3"/>
<dbReference type="PANTHER" id="PTHR47540">
    <property type="entry name" value="THIAMINE REPRESSIBLE GENES REGULATORY PROTEIN THI5"/>
    <property type="match status" value="1"/>
</dbReference>
<dbReference type="InterPro" id="IPR007219">
    <property type="entry name" value="XnlR_reg_dom"/>
</dbReference>
<dbReference type="SMART" id="SM00906">
    <property type="entry name" value="Fungal_trans"/>
    <property type="match status" value="1"/>
</dbReference>
<dbReference type="Gene3D" id="4.10.240.10">
    <property type="entry name" value="Zn(2)-C6 fungal-type DNA-binding domain"/>
    <property type="match status" value="1"/>
</dbReference>
<evidence type="ECO:0000256" key="5">
    <source>
        <dbReference type="ARBA" id="ARBA00023163"/>
    </source>
</evidence>
<keyword evidence="5" id="KW-0804">Transcription</keyword>
<dbReference type="EMBL" id="MU863715">
    <property type="protein sequence ID" value="KAK4096413.1"/>
    <property type="molecule type" value="Genomic_DNA"/>
</dbReference>
<sequence length="843" mass="91990">MDGQRASFQPTELPRALAAANRFANAACIVAPRAGPGPAKRRRVSETQPAGTESAGTARCSSPSTTSQSPPATARRGPRPHHPYRCKAKVSRACDECKSRKAKCSGTEPCDTCHRKGRPCRYLAEYSRGRPPTPPPMSMPVPTALALETRAAAVATVGRPPSPQSGRELMIPGAVPPLAPEPAERQEKGGRSAPDADAGRQRPRDTLIPSSRASPVLGVAEIQGQVHDPTSGLAFLHRAWKRLSRPNGPLASDAGAGMVPQTGNLPLDEQPIFAAGDRPLPSDDFGHADARSWFPDPARARELLALYFDVCIATYRVLHRPTVESWLEVVETNLAQGRPVHDGIGRAKVTILLTALAIATTHHEKSRGFSTADDEARSLARSDRLFGEGARLSREETGLPRLESAQARLVQVLYLLTTSRVNRGWYVFGEALQVISALGLHRAVSRKLQLASGNQKVDYIQAQCRKRTFWAAYILDHYLGIILGRPRHYHDEHIDQDFPDAINDEDMRADPSCSRVNNNVDSHLEALIFHAKIAQIIGKITREVYTIRPISEQERVSAAHRLCEELHSWQASLPPHLGAVRPSSLIPSFRRQCVVLRIAYSHAIMHANRVFLLGNVGSRSEMQAAECVMAARTVLEMVDGLARDSPIFHAFWWTHYVAFCALVVTYAWEIQQHTTQSDSTGGTNRDRRPAVVDRALLLDLAERCQTHLAQATATNSPSRRYAIILEELRSEAQWRSGRGGGGVAGAAGRQQDGVADCSSAAAVPANRPAPPFSEDENLGDMDVPDDFQPAMLDAVDGFGTLSGNPIFETWNMTDWLELDSSAFGPYIGFDESSISWLPGPVVG</sequence>
<feature type="compositionally biased region" description="Basic residues" evidence="7">
    <location>
        <begin position="76"/>
        <end position="85"/>
    </location>
</feature>
<dbReference type="Pfam" id="PF04082">
    <property type="entry name" value="Fungal_trans"/>
    <property type="match status" value="1"/>
</dbReference>
<evidence type="ECO:0000256" key="3">
    <source>
        <dbReference type="ARBA" id="ARBA00023015"/>
    </source>
</evidence>
<keyword evidence="6" id="KW-0539">Nucleus</keyword>
<dbReference type="GO" id="GO:0043565">
    <property type="term" value="F:sequence-specific DNA binding"/>
    <property type="evidence" value="ECO:0007669"/>
    <property type="project" value="TreeGrafter"/>
</dbReference>
<feature type="region of interest" description="Disordered" evidence="7">
    <location>
        <begin position="157"/>
        <end position="211"/>
    </location>
</feature>
<gene>
    <name evidence="9" type="ORF">N658DRAFT_489973</name>
</gene>
<evidence type="ECO:0000313" key="10">
    <source>
        <dbReference type="Proteomes" id="UP001305647"/>
    </source>
</evidence>
<proteinExistence type="predicted"/>
<feature type="compositionally biased region" description="Low complexity" evidence="7">
    <location>
        <begin position="61"/>
        <end position="74"/>
    </location>
</feature>
<evidence type="ECO:0000256" key="4">
    <source>
        <dbReference type="ARBA" id="ARBA00023125"/>
    </source>
</evidence>
<feature type="domain" description="Zn(2)-C6 fungal-type" evidence="8">
    <location>
        <begin position="93"/>
        <end position="122"/>
    </location>
</feature>
<dbReference type="CDD" id="cd00067">
    <property type="entry name" value="GAL4"/>
    <property type="match status" value="1"/>
</dbReference>
<accession>A0AAN6PRH3</accession>
<dbReference type="InterPro" id="IPR051711">
    <property type="entry name" value="Stress_Response_Reg"/>
</dbReference>
<keyword evidence="10" id="KW-1185">Reference proteome</keyword>
<dbReference type="SUPFAM" id="SSF57701">
    <property type="entry name" value="Zn2/Cys6 DNA-binding domain"/>
    <property type="match status" value="1"/>
</dbReference>
<dbReference type="GO" id="GO:0005634">
    <property type="term" value="C:nucleus"/>
    <property type="evidence" value="ECO:0007669"/>
    <property type="project" value="UniProtKB-SubCell"/>
</dbReference>
<reference evidence="9" key="2">
    <citation type="submission" date="2023-05" db="EMBL/GenBank/DDBJ databases">
        <authorList>
            <consortium name="Lawrence Berkeley National Laboratory"/>
            <person name="Steindorff A."/>
            <person name="Hensen N."/>
            <person name="Bonometti L."/>
            <person name="Westerberg I."/>
            <person name="Brannstrom I.O."/>
            <person name="Guillou S."/>
            <person name="Cros-Aarteil S."/>
            <person name="Calhoun S."/>
            <person name="Haridas S."/>
            <person name="Kuo A."/>
            <person name="Mondo S."/>
            <person name="Pangilinan J."/>
            <person name="Riley R."/>
            <person name="Labutti K."/>
            <person name="Andreopoulos B."/>
            <person name="Lipzen A."/>
            <person name="Chen C."/>
            <person name="Yanf M."/>
            <person name="Daum C."/>
            <person name="Ng V."/>
            <person name="Clum A."/>
            <person name="Ohm R."/>
            <person name="Martin F."/>
            <person name="Silar P."/>
            <person name="Natvig D."/>
            <person name="Lalanne C."/>
            <person name="Gautier V."/>
            <person name="Ament-Velasquez S.L."/>
            <person name="Kruys A."/>
            <person name="Hutchinson M.I."/>
            <person name="Powell A.J."/>
            <person name="Barry K."/>
            <person name="Miller A.N."/>
            <person name="Grigoriev I.V."/>
            <person name="Debuchy R."/>
            <person name="Gladieux P."/>
            <person name="Thoren M.H."/>
            <person name="Johannesson H."/>
        </authorList>
    </citation>
    <scope>NUCLEOTIDE SEQUENCE</scope>
    <source>
        <strain evidence="9">CBS 757.83</strain>
    </source>
</reference>
<feature type="region of interest" description="Disordered" evidence="7">
    <location>
        <begin position="735"/>
        <end position="777"/>
    </location>
</feature>
<dbReference type="PROSITE" id="PS00463">
    <property type="entry name" value="ZN2_CY6_FUNGAL_1"/>
    <property type="match status" value="1"/>
</dbReference>
<keyword evidence="4" id="KW-0238">DNA-binding</keyword>
<dbReference type="GO" id="GO:0008270">
    <property type="term" value="F:zinc ion binding"/>
    <property type="evidence" value="ECO:0007669"/>
    <property type="project" value="InterPro"/>
</dbReference>
<evidence type="ECO:0000256" key="7">
    <source>
        <dbReference type="SAM" id="MobiDB-lite"/>
    </source>
</evidence>
<evidence type="ECO:0000256" key="1">
    <source>
        <dbReference type="ARBA" id="ARBA00004123"/>
    </source>
</evidence>
<dbReference type="InterPro" id="IPR036864">
    <property type="entry name" value="Zn2-C6_fun-type_DNA-bd_sf"/>
</dbReference>
<dbReference type="GO" id="GO:0045944">
    <property type="term" value="P:positive regulation of transcription by RNA polymerase II"/>
    <property type="evidence" value="ECO:0007669"/>
    <property type="project" value="TreeGrafter"/>
</dbReference>
<comment type="caution">
    <text evidence="9">The sequence shown here is derived from an EMBL/GenBank/DDBJ whole genome shotgun (WGS) entry which is preliminary data.</text>
</comment>
<comment type="subcellular location">
    <subcellularLocation>
        <location evidence="1">Nucleus</location>
    </subcellularLocation>
</comment>
<dbReference type="Pfam" id="PF00172">
    <property type="entry name" value="Zn_clus"/>
    <property type="match status" value="1"/>
</dbReference>
<organism evidence="9 10">
    <name type="scientific">Parathielavia hyrcaniae</name>
    <dbReference type="NCBI Taxonomy" id="113614"/>
    <lineage>
        <taxon>Eukaryota</taxon>
        <taxon>Fungi</taxon>
        <taxon>Dikarya</taxon>
        <taxon>Ascomycota</taxon>
        <taxon>Pezizomycotina</taxon>
        <taxon>Sordariomycetes</taxon>
        <taxon>Sordariomycetidae</taxon>
        <taxon>Sordariales</taxon>
        <taxon>Chaetomiaceae</taxon>
        <taxon>Parathielavia</taxon>
    </lineage>
</organism>
<reference evidence="9" key="1">
    <citation type="journal article" date="2023" name="Mol. Phylogenet. Evol.">
        <title>Genome-scale phylogeny and comparative genomics of the fungal order Sordariales.</title>
        <authorList>
            <person name="Hensen N."/>
            <person name="Bonometti L."/>
            <person name="Westerberg I."/>
            <person name="Brannstrom I.O."/>
            <person name="Guillou S."/>
            <person name="Cros-Aarteil S."/>
            <person name="Calhoun S."/>
            <person name="Haridas S."/>
            <person name="Kuo A."/>
            <person name="Mondo S."/>
            <person name="Pangilinan J."/>
            <person name="Riley R."/>
            <person name="LaButti K."/>
            <person name="Andreopoulos B."/>
            <person name="Lipzen A."/>
            <person name="Chen C."/>
            <person name="Yan M."/>
            <person name="Daum C."/>
            <person name="Ng V."/>
            <person name="Clum A."/>
            <person name="Steindorff A."/>
            <person name="Ohm R.A."/>
            <person name="Martin F."/>
            <person name="Silar P."/>
            <person name="Natvig D.O."/>
            <person name="Lalanne C."/>
            <person name="Gautier V."/>
            <person name="Ament-Velasquez S.L."/>
            <person name="Kruys A."/>
            <person name="Hutchinson M.I."/>
            <person name="Powell A.J."/>
            <person name="Barry K."/>
            <person name="Miller A.N."/>
            <person name="Grigoriev I.V."/>
            <person name="Debuchy R."/>
            <person name="Gladieux P."/>
            <person name="Hiltunen Thoren M."/>
            <person name="Johannesson H."/>
        </authorList>
    </citation>
    <scope>NUCLEOTIDE SEQUENCE</scope>
    <source>
        <strain evidence="9">CBS 757.83</strain>
    </source>
</reference>
<name>A0AAN6PRH3_9PEZI</name>
<evidence type="ECO:0000256" key="6">
    <source>
        <dbReference type="ARBA" id="ARBA00023242"/>
    </source>
</evidence>
<keyword evidence="3" id="KW-0805">Transcription regulation</keyword>
<dbReference type="GO" id="GO:0000981">
    <property type="term" value="F:DNA-binding transcription factor activity, RNA polymerase II-specific"/>
    <property type="evidence" value="ECO:0007669"/>
    <property type="project" value="InterPro"/>
</dbReference>
<dbReference type="SMART" id="SM00066">
    <property type="entry name" value="GAL4"/>
    <property type="match status" value="1"/>
</dbReference>
<feature type="compositionally biased region" description="Low complexity" evidence="7">
    <location>
        <begin position="746"/>
        <end position="766"/>
    </location>
</feature>
<protein>
    <recommendedName>
        <fullName evidence="8">Zn(2)-C6 fungal-type domain-containing protein</fullName>
    </recommendedName>
</protein>